<geneLocation type="plasmid" evidence="1 2">
    <name>pP742404</name>
</geneLocation>
<dbReference type="Proteomes" id="UP000002384">
    <property type="component" value="Plasmid pP742404"/>
</dbReference>
<dbReference type="HOGENOM" id="CLU_2192670_0_0_3"/>
<name>B7KMX5_GLOC7</name>
<accession>B7KMX5</accession>
<dbReference type="EMBL" id="CP001295">
    <property type="protein sequence ID" value="ACK74147.1"/>
    <property type="molecule type" value="Genomic_DNA"/>
</dbReference>
<evidence type="ECO:0000313" key="2">
    <source>
        <dbReference type="Proteomes" id="UP000002384"/>
    </source>
</evidence>
<dbReference type="RefSeq" id="WP_012599380.1">
    <property type="nucleotide sequence ID" value="NC_011732.1"/>
</dbReference>
<reference evidence="2" key="1">
    <citation type="journal article" date="2011" name="MBio">
        <title>Novel metabolic attributes of the genus Cyanothece, comprising a group of unicellular nitrogen-fixing Cyanobacteria.</title>
        <authorList>
            <person name="Bandyopadhyay A."/>
            <person name="Elvitigala T."/>
            <person name="Welsh E."/>
            <person name="Stockel J."/>
            <person name="Liberton M."/>
            <person name="Min H."/>
            <person name="Sherman L.A."/>
            <person name="Pakrasi H.B."/>
        </authorList>
    </citation>
    <scope>NUCLEOTIDE SEQUENCE [LARGE SCALE GENOMIC DNA]</scope>
    <source>
        <strain evidence="2">PCC 7424</strain>
        <plasmid evidence="2">pP742404</plasmid>
    </source>
</reference>
<evidence type="ECO:0000313" key="1">
    <source>
        <dbReference type="EMBL" id="ACK74147.1"/>
    </source>
</evidence>
<keyword evidence="1" id="KW-0614">Plasmid</keyword>
<protein>
    <submittedName>
        <fullName evidence="1">Uncharacterized protein</fullName>
    </submittedName>
</protein>
<dbReference type="OrthoDB" id="583602at2"/>
<gene>
    <name evidence="1" type="ordered locus">PCC7424_5584</name>
</gene>
<dbReference type="AlphaFoldDB" id="B7KMX5"/>
<proteinExistence type="predicted"/>
<dbReference type="KEGG" id="cyc:PCC7424_5584"/>
<keyword evidence="2" id="KW-1185">Reference proteome</keyword>
<organism evidence="1 2">
    <name type="scientific">Gloeothece citriformis (strain PCC 7424)</name>
    <name type="common">Cyanothece sp. (strain PCC 7424)</name>
    <dbReference type="NCBI Taxonomy" id="65393"/>
    <lineage>
        <taxon>Bacteria</taxon>
        <taxon>Bacillati</taxon>
        <taxon>Cyanobacteriota</taxon>
        <taxon>Cyanophyceae</taxon>
        <taxon>Oscillatoriophycideae</taxon>
        <taxon>Chroococcales</taxon>
        <taxon>Aphanothecaceae</taxon>
        <taxon>Gloeothece</taxon>
        <taxon>Gloeothece citriformis</taxon>
    </lineage>
</organism>
<sequence length="108" mass="12552">MKVQVKEIVPSQTPWHSQFDPNQEIGTFDVKVEIGNFQHQFKLAVDIDLIGERQIQIVRTDDEFEEIFKFDLQFHRDICKLVSSVYNHQPVQLPTNLGELEKAESLIG</sequence>